<organism evidence="1 2">
    <name type="scientific">Trifolium medium</name>
    <dbReference type="NCBI Taxonomy" id="97028"/>
    <lineage>
        <taxon>Eukaryota</taxon>
        <taxon>Viridiplantae</taxon>
        <taxon>Streptophyta</taxon>
        <taxon>Embryophyta</taxon>
        <taxon>Tracheophyta</taxon>
        <taxon>Spermatophyta</taxon>
        <taxon>Magnoliopsida</taxon>
        <taxon>eudicotyledons</taxon>
        <taxon>Gunneridae</taxon>
        <taxon>Pentapetalae</taxon>
        <taxon>rosids</taxon>
        <taxon>fabids</taxon>
        <taxon>Fabales</taxon>
        <taxon>Fabaceae</taxon>
        <taxon>Papilionoideae</taxon>
        <taxon>50 kb inversion clade</taxon>
        <taxon>NPAAA clade</taxon>
        <taxon>Hologalegina</taxon>
        <taxon>IRL clade</taxon>
        <taxon>Trifolieae</taxon>
        <taxon>Trifolium</taxon>
    </lineage>
</organism>
<dbReference type="GO" id="GO:0016787">
    <property type="term" value="F:hydrolase activity"/>
    <property type="evidence" value="ECO:0007669"/>
    <property type="project" value="UniProtKB-KW"/>
</dbReference>
<name>A0A392Q0S9_9FABA</name>
<protein>
    <submittedName>
        <fullName evidence="1">Alpha/beta fold hydrolase</fullName>
    </submittedName>
</protein>
<feature type="non-terminal residue" evidence="1">
    <location>
        <position position="1"/>
    </location>
</feature>
<dbReference type="EMBL" id="LXQA010104985">
    <property type="protein sequence ID" value="MCI17330.1"/>
    <property type="molecule type" value="Genomic_DNA"/>
</dbReference>
<dbReference type="Proteomes" id="UP000265520">
    <property type="component" value="Unassembled WGS sequence"/>
</dbReference>
<evidence type="ECO:0000313" key="2">
    <source>
        <dbReference type="Proteomes" id="UP000265520"/>
    </source>
</evidence>
<reference evidence="1 2" key="1">
    <citation type="journal article" date="2018" name="Front. Plant Sci.">
        <title>Red Clover (Trifolium pratense) and Zigzag Clover (T. medium) - A Picture of Genomic Similarities and Differences.</title>
        <authorList>
            <person name="Dluhosova J."/>
            <person name="Istvanek J."/>
            <person name="Nedelnik J."/>
            <person name="Repkova J."/>
        </authorList>
    </citation>
    <scope>NUCLEOTIDE SEQUENCE [LARGE SCALE GENOMIC DNA]</scope>
    <source>
        <strain evidence="2">cv. 10/8</strain>
        <tissue evidence="1">Leaf</tissue>
    </source>
</reference>
<comment type="caution">
    <text evidence="1">The sequence shown here is derived from an EMBL/GenBank/DDBJ whole genome shotgun (WGS) entry which is preliminary data.</text>
</comment>
<sequence length="49" mass="5818">QLSVSPPLFDLQARFTSTLEDFQKQLDLMVKYNWDFDHYLEEDVPAAVR</sequence>
<evidence type="ECO:0000313" key="1">
    <source>
        <dbReference type="EMBL" id="MCI17330.1"/>
    </source>
</evidence>
<dbReference type="AlphaFoldDB" id="A0A392Q0S9"/>
<keyword evidence="2" id="KW-1185">Reference proteome</keyword>
<keyword evidence="1" id="KW-0378">Hydrolase</keyword>
<accession>A0A392Q0S9</accession>
<proteinExistence type="predicted"/>